<dbReference type="Proteomes" id="UP001058860">
    <property type="component" value="Chromosome"/>
</dbReference>
<keyword evidence="1" id="KW-0472">Membrane</keyword>
<evidence type="ECO:0000313" key="3">
    <source>
        <dbReference type="Proteomes" id="UP001058860"/>
    </source>
</evidence>
<keyword evidence="3" id="KW-1185">Reference proteome</keyword>
<keyword evidence="1" id="KW-1133">Transmembrane helix</keyword>
<dbReference type="EMBL" id="CP088295">
    <property type="protein sequence ID" value="UUY01935.1"/>
    <property type="molecule type" value="Genomic_DNA"/>
</dbReference>
<reference evidence="3" key="1">
    <citation type="submission" date="2021-11" db="EMBL/GenBank/DDBJ databases">
        <title>Cultivation dependent microbiological survey of springs from the worlds oldest radium mine currently devoted to the extraction of radon-saturated water.</title>
        <authorList>
            <person name="Kapinusova G."/>
            <person name="Smrhova T."/>
            <person name="Strejcek M."/>
            <person name="Suman J."/>
            <person name="Jani K."/>
            <person name="Pajer P."/>
            <person name="Uhlik O."/>
        </authorList>
    </citation>
    <scope>NUCLEOTIDE SEQUENCE [LARGE SCALE GENOMIC DNA]</scope>
    <source>
        <strain evidence="3">J379</strain>
    </source>
</reference>
<evidence type="ECO:0000256" key="1">
    <source>
        <dbReference type="SAM" id="Phobius"/>
    </source>
</evidence>
<name>A0ABY5PB81_9ACTN</name>
<sequence>MVSAIIRGALVVAMAVGSAMMWVGTPLFWIAIASQVSGVVGISGLAIACLVLGIPITILLLARLLSWFEVLYERVSPTQAAMPTQRNAWLRSMRDSRDTHRPKTVLDIVMTTSAALAMLAFGAWFAFFAEGGGI</sequence>
<evidence type="ECO:0000313" key="2">
    <source>
        <dbReference type="EMBL" id="UUY01935.1"/>
    </source>
</evidence>
<proteinExistence type="predicted"/>
<gene>
    <name evidence="2" type="ORF">LRS13_14520</name>
</gene>
<keyword evidence="1" id="KW-0812">Transmembrane</keyword>
<dbReference type="RefSeq" id="WP_353862475.1">
    <property type="nucleotide sequence ID" value="NZ_CP088295.1"/>
</dbReference>
<organism evidence="2 3">
    <name type="scientific">Svornostia abyssi</name>
    <dbReference type="NCBI Taxonomy" id="2898438"/>
    <lineage>
        <taxon>Bacteria</taxon>
        <taxon>Bacillati</taxon>
        <taxon>Actinomycetota</taxon>
        <taxon>Thermoleophilia</taxon>
        <taxon>Solirubrobacterales</taxon>
        <taxon>Baekduiaceae</taxon>
        <taxon>Svornostia</taxon>
    </lineage>
</organism>
<accession>A0ABY5PB81</accession>
<feature type="transmembrane region" description="Helical" evidence="1">
    <location>
        <begin position="104"/>
        <end position="127"/>
    </location>
</feature>
<protein>
    <submittedName>
        <fullName evidence="2">Uncharacterized protein</fullName>
    </submittedName>
</protein>
<feature type="transmembrane region" description="Helical" evidence="1">
    <location>
        <begin position="9"/>
        <end position="32"/>
    </location>
</feature>
<feature type="transmembrane region" description="Helical" evidence="1">
    <location>
        <begin position="38"/>
        <end position="62"/>
    </location>
</feature>